<proteinExistence type="predicted"/>
<reference evidence="1" key="1">
    <citation type="submission" date="2020-07" db="EMBL/GenBank/DDBJ databases">
        <title>Clarias magur genome sequencing, assembly and annotation.</title>
        <authorList>
            <person name="Kushwaha B."/>
            <person name="Kumar R."/>
            <person name="Das P."/>
            <person name="Joshi C.G."/>
            <person name="Kumar D."/>
            <person name="Nagpure N.S."/>
            <person name="Pandey M."/>
            <person name="Agarwal S."/>
            <person name="Srivastava S."/>
            <person name="Singh M."/>
            <person name="Sahoo L."/>
            <person name="Jayasankar P."/>
            <person name="Meher P.K."/>
            <person name="Koringa P.G."/>
            <person name="Iquebal M.A."/>
            <person name="Das S.P."/>
            <person name="Bit A."/>
            <person name="Patnaik S."/>
            <person name="Patel N."/>
            <person name="Shah T.M."/>
            <person name="Hinsu A."/>
            <person name="Jena J.K."/>
        </authorList>
    </citation>
    <scope>NUCLEOTIDE SEQUENCE</scope>
    <source>
        <strain evidence="1">CIFAMagur01</strain>
        <tissue evidence="1">Testis</tissue>
    </source>
</reference>
<dbReference type="CDD" id="cd00037">
    <property type="entry name" value="CLECT"/>
    <property type="match status" value="1"/>
</dbReference>
<dbReference type="InterPro" id="IPR016186">
    <property type="entry name" value="C-type_lectin-like/link_sf"/>
</dbReference>
<keyword evidence="2" id="KW-1185">Reference proteome</keyword>
<evidence type="ECO:0000313" key="2">
    <source>
        <dbReference type="Proteomes" id="UP000727407"/>
    </source>
</evidence>
<name>A0A8J4U101_CLAMG</name>
<gene>
    <name evidence="1" type="ORF">DAT39_022582</name>
</gene>
<comment type="caution">
    <text evidence="1">The sequence shown here is derived from an EMBL/GenBank/DDBJ whole genome shotgun (WGS) entry which is preliminary data.</text>
</comment>
<accession>A0A8J4U101</accession>
<dbReference type="InterPro" id="IPR016187">
    <property type="entry name" value="CTDL_fold"/>
</dbReference>
<dbReference type="EMBL" id="QNUK01001198">
    <property type="protein sequence ID" value="KAF5886162.1"/>
    <property type="molecule type" value="Genomic_DNA"/>
</dbReference>
<organism evidence="1 2">
    <name type="scientific">Clarias magur</name>
    <name type="common">Asian catfish</name>
    <name type="synonym">Macropteronotus magur</name>
    <dbReference type="NCBI Taxonomy" id="1594786"/>
    <lineage>
        <taxon>Eukaryota</taxon>
        <taxon>Metazoa</taxon>
        <taxon>Chordata</taxon>
        <taxon>Craniata</taxon>
        <taxon>Vertebrata</taxon>
        <taxon>Euteleostomi</taxon>
        <taxon>Actinopterygii</taxon>
        <taxon>Neopterygii</taxon>
        <taxon>Teleostei</taxon>
        <taxon>Ostariophysi</taxon>
        <taxon>Siluriformes</taxon>
        <taxon>Clariidae</taxon>
        <taxon>Clarias</taxon>
    </lineage>
</organism>
<evidence type="ECO:0000313" key="1">
    <source>
        <dbReference type="EMBL" id="KAF5886162.1"/>
    </source>
</evidence>
<dbReference type="SUPFAM" id="SSF56436">
    <property type="entry name" value="C-type lectin-like"/>
    <property type="match status" value="1"/>
</dbReference>
<sequence length="122" mass="13697">MERVENRGSDEGWFKSNSVNLTRGVKGKADGFSSASWTDCDMDALVHLIVLLILSAVTNCSRDEDFCPEGARIDRDGWQCYWISASASTWREARTECEKPNRADLASVDKPSVQKFIENSFL</sequence>
<protein>
    <submittedName>
        <fullName evidence="1">Polycystin-1-like isoform X2</fullName>
    </submittedName>
</protein>
<dbReference type="Proteomes" id="UP000727407">
    <property type="component" value="Unassembled WGS sequence"/>
</dbReference>
<dbReference type="AlphaFoldDB" id="A0A8J4U101"/>
<feature type="non-terminal residue" evidence="1">
    <location>
        <position position="122"/>
    </location>
</feature>
<dbReference type="Gene3D" id="3.10.100.10">
    <property type="entry name" value="Mannose-Binding Protein A, subunit A"/>
    <property type="match status" value="1"/>
</dbReference>